<dbReference type="InterPro" id="IPR038476">
    <property type="entry name" value="UvrC_RNase_H_dom_sf"/>
</dbReference>
<dbReference type="Pfam" id="PF02151">
    <property type="entry name" value="UVR"/>
    <property type="match status" value="1"/>
</dbReference>
<feature type="domain" description="GIY-YIG" evidence="7">
    <location>
        <begin position="13"/>
        <end position="92"/>
    </location>
</feature>
<dbReference type="EMBL" id="LBQB01000001">
    <property type="protein sequence ID" value="KKP70123.1"/>
    <property type="molecule type" value="Genomic_DNA"/>
</dbReference>
<comment type="caution">
    <text evidence="9">The sequence shown here is derived from an EMBL/GenBank/DDBJ whole genome shotgun (WGS) entry which is preliminary data.</text>
</comment>
<dbReference type="SUPFAM" id="SSF46600">
    <property type="entry name" value="C-terminal UvrC-binding domain of UvrB"/>
    <property type="match status" value="1"/>
</dbReference>
<organism evidence="9 10">
    <name type="scientific">candidate division CPR3 bacterium GW2011_GWF2_35_18</name>
    <dbReference type="NCBI Taxonomy" id="1618350"/>
    <lineage>
        <taxon>Bacteria</taxon>
        <taxon>Bacteria division CPR3</taxon>
    </lineage>
</organism>
<dbReference type="STRING" id="1618350.UR67_C0001G0032"/>
<dbReference type="PATRIC" id="fig|1618350.3.peg.32"/>
<dbReference type="SMART" id="SM00465">
    <property type="entry name" value="GIYc"/>
    <property type="match status" value="1"/>
</dbReference>
<evidence type="ECO:0000259" key="6">
    <source>
        <dbReference type="PROSITE" id="PS50151"/>
    </source>
</evidence>
<dbReference type="GO" id="GO:0009380">
    <property type="term" value="C:excinuclease repair complex"/>
    <property type="evidence" value="ECO:0007669"/>
    <property type="project" value="TreeGrafter"/>
</dbReference>
<feature type="domain" description="UVR" evidence="6">
    <location>
        <begin position="203"/>
        <end position="238"/>
    </location>
</feature>
<protein>
    <submittedName>
        <fullName evidence="9">Excinuclease ABC subunit C</fullName>
    </submittedName>
</protein>
<dbReference type="FunFam" id="3.40.1440.10:FF:000001">
    <property type="entry name" value="UvrABC system protein C"/>
    <property type="match status" value="1"/>
</dbReference>
<evidence type="ECO:0000313" key="9">
    <source>
        <dbReference type="EMBL" id="KKP70123.1"/>
    </source>
</evidence>
<evidence type="ECO:0000256" key="2">
    <source>
        <dbReference type="ARBA" id="ARBA00022763"/>
    </source>
</evidence>
<dbReference type="PANTHER" id="PTHR30562:SF1">
    <property type="entry name" value="UVRABC SYSTEM PROTEIN C"/>
    <property type="match status" value="1"/>
</dbReference>
<dbReference type="SUPFAM" id="SSF82771">
    <property type="entry name" value="GIY-YIG endonuclease"/>
    <property type="match status" value="1"/>
</dbReference>
<evidence type="ECO:0000256" key="4">
    <source>
        <dbReference type="ARBA" id="ARBA00022881"/>
    </source>
</evidence>
<dbReference type="GO" id="GO:0006289">
    <property type="term" value="P:nucleotide-excision repair"/>
    <property type="evidence" value="ECO:0007669"/>
    <property type="project" value="InterPro"/>
</dbReference>
<dbReference type="InterPro" id="IPR035901">
    <property type="entry name" value="GIY-YIG_endonuc_sf"/>
</dbReference>
<keyword evidence="2" id="KW-0227">DNA damage</keyword>
<accession>A0A0G0BL34</accession>
<evidence type="ECO:0000256" key="3">
    <source>
        <dbReference type="ARBA" id="ARBA00022769"/>
    </source>
</evidence>
<dbReference type="PANTHER" id="PTHR30562">
    <property type="entry name" value="UVRC/OXIDOREDUCTASE"/>
    <property type="match status" value="1"/>
</dbReference>
<keyword evidence="1" id="KW-0963">Cytoplasm</keyword>
<dbReference type="InterPro" id="IPR050066">
    <property type="entry name" value="UvrABC_protein_C"/>
</dbReference>
<dbReference type="Gene3D" id="3.30.420.340">
    <property type="entry name" value="UvrC, RNAse H endonuclease domain"/>
    <property type="match status" value="1"/>
</dbReference>
<dbReference type="CDD" id="cd10434">
    <property type="entry name" value="GIY-YIG_UvrC_Cho"/>
    <property type="match status" value="1"/>
</dbReference>
<evidence type="ECO:0000256" key="1">
    <source>
        <dbReference type="ARBA" id="ARBA00022490"/>
    </source>
</evidence>
<sequence>MNFTPKNYKTIPNKPGIYQFSDETKSLLYVGKAKDLQKRVSSYFKKSSTLLPKTKLMVSQIKTIKTIIVESEIEALLLEAELVNSKQPKYNHQLKDDKSFSFIHFTKEEFPRIYAERMNQILKSERKVSFGPFLSSKIVRLTLDEIRKVFPYRSCNTNRFNKHKVCLYYHLHLCQAPCEDKINFVDYQKEINYLKSFLQRKTKTLALNLKREMQKHSETESFEKAAQIRDQIERLEYLTTKFRLPQEYLQAPNLLEDLRTQVLINLQKVLKLKTLPTRIECYDISNFQGKQATGSMVVFTNAEADKKEYRRFKIKFKDTPDDYFMLYEMLKRRFSRLNDKSHWKLPDLIVIDGGEGQLSKAISIQRLLKLQVPIISLAKKEEEIYMENQPNLLEVSKVNFHKIKLSKKSKELQLLQQIRDEAHRFAITYHRKLREMKLKKEFDL</sequence>
<dbReference type="InterPro" id="IPR036876">
    <property type="entry name" value="UVR_dom_sf"/>
</dbReference>
<dbReference type="InterPro" id="IPR047296">
    <property type="entry name" value="GIY-YIG_UvrC_Cho"/>
</dbReference>
<keyword evidence="3" id="KW-0228">DNA excision</keyword>
<dbReference type="InterPro" id="IPR000305">
    <property type="entry name" value="GIY-YIG_endonuc"/>
</dbReference>
<gene>
    <name evidence="9" type="ORF">UR67_C0001G0032</name>
</gene>
<keyword evidence="5" id="KW-0234">DNA repair</keyword>
<dbReference type="Pfam" id="PF08459">
    <property type="entry name" value="UvrC_RNaseH_dom"/>
    <property type="match status" value="1"/>
</dbReference>
<feature type="domain" description="UvrC family homology region profile" evidence="8">
    <location>
        <begin position="229"/>
        <end position="364"/>
    </location>
</feature>
<dbReference type="InterPro" id="IPR001162">
    <property type="entry name" value="UvrC_RNase_H_dom"/>
</dbReference>
<dbReference type="Gene3D" id="4.10.860.10">
    <property type="entry name" value="UVR domain"/>
    <property type="match status" value="1"/>
</dbReference>
<evidence type="ECO:0000259" key="7">
    <source>
        <dbReference type="PROSITE" id="PS50164"/>
    </source>
</evidence>
<dbReference type="Pfam" id="PF01541">
    <property type="entry name" value="GIY-YIG"/>
    <property type="match status" value="1"/>
</dbReference>
<name>A0A0G0BL34_UNCC3</name>
<dbReference type="GO" id="GO:0009381">
    <property type="term" value="F:excinuclease ABC activity"/>
    <property type="evidence" value="ECO:0007669"/>
    <property type="project" value="InterPro"/>
</dbReference>
<dbReference type="Proteomes" id="UP000034581">
    <property type="component" value="Unassembled WGS sequence"/>
</dbReference>
<evidence type="ECO:0000313" key="10">
    <source>
        <dbReference type="Proteomes" id="UP000034581"/>
    </source>
</evidence>
<dbReference type="Gene3D" id="3.40.1440.10">
    <property type="entry name" value="GIY-YIG endonuclease"/>
    <property type="match status" value="1"/>
</dbReference>
<proteinExistence type="predicted"/>
<evidence type="ECO:0000259" key="8">
    <source>
        <dbReference type="PROSITE" id="PS50165"/>
    </source>
</evidence>
<keyword evidence="4" id="KW-0267">Excision nuclease</keyword>
<dbReference type="PROSITE" id="PS50151">
    <property type="entry name" value="UVR"/>
    <property type="match status" value="1"/>
</dbReference>
<dbReference type="PROSITE" id="PS50165">
    <property type="entry name" value="UVRC"/>
    <property type="match status" value="1"/>
</dbReference>
<dbReference type="InterPro" id="IPR001943">
    <property type="entry name" value="UVR_dom"/>
</dbReference>
<dbReference type="AlphaFoldDB" id="A0A0G0BL34"/>
<evidence type="ECO:0000256" key="5">
    <source>
        <dbReference type="ARBA" id="ARBA00023204"/>
    </source>
</evidence>
<dbReference type="PROSITE" id="PS50164">
    <property type="entry name" value="GIY_YIG"/>
    <property type="match status" value="1"/>
</dbReference>
<reference evidence="9 10" key="1">
    <citation type="journal article" date="2015" name="Nature">
        <title>rRNA introns, odd ribosomes, and small enigmatic genomes across a large radiation of phyla.</title>
        <authorList>
            <person name="Brown C.T."/>
            <person name="Hug L.A."/>
            <person name="Thomas B.C."/>
            <person name="Sharon I."/>
            <person name="Castelle C.J."/>
            <person name="Singh A."/>
            <person name="Wilkins M.J."/>
            <person name="Williams K.H."/>
            <person name="Banfield J.F."/>
        </authorList>
    </citation>
    <scope>NUCLEOTIDE SEQUENCE [LARGE SCALE GENOMIC DNA]</scope>
</reference>